<feature type="chain" id="PRO_5009790762" evidence="1">
    <location>
        <begin position="23"/>
        <end position="147"/>
    </location>
</feature>
<evidence type="ECO:0000313" key="2">
    <source>
        <dbReference type="Proteomes" id="UP000046392"/>
    </source>
</evidence>
<sequence length="147" mass="16367">MFLKIFTASIIILLSRNLTSEASTISENKGLNVIVDGTLSWEYPSVSNVNGKLQKSGLTVTSADYTQTPSEIYLSTYIDSKDLLDKLSVTFNYKFNGQDKRLVKKIPDECNKSESEVEKGSSGTVNLEDKDYNCNLGNIRLDGHEEE</sequence>
<reference evidence="3 4" key="1">
    <citation type="submission" date="2017-02" db="UniProtKB">
        <authorList>
            <consortium name="WormBaseParasite"/>
        </authorList>
    </citation>
    <scope>IDENTIFICATION</scope>
</reference>
<accession>A0A0N5BB49</accession>
<evidence type="ECO:0000313" key="4">
    <source>
        <dbReference type="WBParaSite" id="SPAL_0000326000.1"/>
    </source>
</evidence>
<dbReference type="Proteomes" id="UP000046392">
    <property type="component" value="Unplaced"/>
</dbReference>
<name>A0A0N5BB49_STREA</name>
<keyword evidence="2" id="KW-1185">Reference proteome</keyword>
<dbReference type="WBParaSite" id="SPAL_0000326000.1">
    <property type="protein sequence ID" value="SPAL_0000326000.1"/>
    <property type="gene ID" value="SPAL_0000326000"/>
</dbReference>
<keyword evidence="1" id="KW-0732">Signal</keyword>
<dbReference type="AlphaFoldDB" id="A0A0N5BB49"/>
<proteinExistence type="predicted"/>
<evidence type="ECO:0000313" key="3">
    <source>
        <dbReference type="WBParaSite" id="SPAL_0000325900.1"/>
    </source>
</evidence>
<dbReference type="WBParaSite" id="SPAL_0000325900.1">
    <property type="protein sequence ID" value="SPAL_0000325900.1"/>
    <property type="gene ID" value="SPAL_0000325900"/>
</dbReference>
<organism evidence="2 3">
    <name type="scientific">Strongyloides papillosus</name>
    <name type="common">Intestinal threadworm</name>
    <dbReference type="NCBI Taxonomy" id="174720"/>
    <lineage>
        <taxon>Eukaryota</taxon>
        <taxon>Metazoa</taxon>
        <taxon>Ecdysozoa</taxon>
        <taxon>Nematoda</taxon>
        <taxon>Chromadorea</taxon>
        <taxon>Rhabditida</taxon>
        <taxon>Tylenchina</taxon>
        <taxon>Panagrolaimomorpha</taxon>
        <taxon>Strongyloidoidea</taxon>
        <taxon>Strongyloididae</taxon>
        <taxon>Strongyloides</taxon>
    </lineage>
</organism>
<feature type="signal peptide" evidence="1">
    <location>
        <begin position="1"/>
        <end position="22"/>
    </location>
</feature>
<evidence type="ECO:0000256" key="1">
    <source>
        <dbReference type="SAM" id="SignalP"/>
    </source>
</evidence>
<protein>
    <submittedName>
        <fullName evidence="3 4">Secreted protein</fullName>
    </submittedName>
</protein>